<keyword evidence="6 8" id="KW-0472">Membrane</keyword>
<name>A0A8D9FKU9_9HEMI</name>
<evidence type="ECO:0000256" key="4">
    <source>
        <dbReference type="ARBA" id="ARBA00022692"/>
    </source>
</evidence>
<organism evidence="9">
    <name type="scientific">Cacopsylla melanoneura</name>
    <dbReference type="NCBI Taxonomy" id="428564"/>
    <lineage>
        <taxon>Eukaryota</taxon>
        <taxon>Metazoa</taxon>
        <taxon>Ecdysozoa</taxon>
        <taxon>Arthropoda</taxon>
        <taxon>Hexapoda</taxon>
        <taxon>Insecta</taxon>
        <taxon>Pterygota</taxon>
        <taxon>Neoptera</taxon>
        <taxon>Paraneoptera</taxon>
        <taxon>Hemiptera</taxon>
        <taxon>Sternorrhyncha</taxon>
        <taxon>Psylloidea</taxon>
        <taxon>Psyllidae</taxon>
        <taxon>Psyllinae</taxon>
        <taxon>Cacopsylla</taxon>
    </lineage>
</organism>
<evidence type="ECO:0000256" key="7">
    <source>
        <dbReference type="ARBA" id="ARBA00023170"/>
    </source>
</evidence>
<dbReference type="GO" id="GO:0050916">
    <property type="term" value="P:sensory perception of sweet taste"/>
    <property type="evidence" value="ECO:0007669"/>
    <property type="project" value="UniProtKB-ARBA"/>
</dbReference>
<sequence length="121" mass="14016">MNYIRLCTLTSQVDDCICHLLCLTFIIHLYILCVLSHLAILNKTDHADRVHIIVSFTVTLSRFVALCITTVRVYEESKAPLTVLYGVRHDSYCTEVRDFDILRFLFRLQIESHSGFKHNQG</sequence>
<keyword evidence="5 8" id="KW-1133">Transmembrane helix</keyword>
<proteinExistence type="inferred from homology"/>
<protein>
    <submittedName>
        <fullName evidence="9">Uncharacterized protein</fullName>
    </submittedName>
</protein>
<dbReference type="GO" id="GO:0005886">
    <property type="term" value="C:plasma membrane"/>
    <property type="evidence" value="ECO:0007669"/>
    <property type="project" value="UniProtKB-SubCell"/>
</dbReference>
<keyword evidence="7" id="KW-0675">Receptor</keyword>
<evidence type="ECO:0000256" key="5">
    <source>
        <dbReference type="ARBA" id="ARBA00022989"/>
    </source>
</evidence>
<accession>A0A8D9FKU9</accession>
<evidence type="ECO:0000256" key="2">
    <source>
        <dbReference type="ARBA" id="ARBA00005327"/>
    </source>
</evidence>
<dbReference type="Pfam" id="PF06151">
    <property type="entry name" value="Trehalose_recp"/>
    <property type="match status" value="1"/>
</dbReference>
<evidence type="ECO:0000313" key="9">
    <source>
        <dbReference type="EMBL" id="CAG6792375.1"/>
    </source>
</evidence>
<dbReference type="PANTHER" id="PTHR21421">
    <property type="entry name" value="GUSTATORY RECEPTOR"/>
    <property type="match status" value="1"/>
</dbReference>
<evidence type="ECO:0000256" key="6">
    <source>
        <dbReference type="ARBA" id="ARBA00023136"/>
    </source>
</evidence>
<keyword evidence="4 8" id="KW-0812">Transmembrane</keyword>
<dbReference type="AlphaFoldDB" id="A0A8D9FKU9"/>
<dbReference type="EMBL" id="HBUF01681224">
    <property type="protein sequence ID" value="CAG6792375.1"/>
    <property type="molecule type" value="Transcribed_RNA"/>
</dbReference>
<feature type="transmembrane region" description="Helical" evidence="8">
    <location>
        <begin position="52"/>
        <end position="74"/>
    </location>
</feature>
<dbReference type="InterPro" id="IPR009318">
    <property type="entry name" value="Gustatory_rcpt"/>
</dbReference>
<reference evidence="9" key="1">
    <citation type="submission" date="2021-05" db="EMBL/GenBank/DDBJ databases">
        <authorList>
            <person name="Alioto T."/>
            <person name="Alioto T."/>
            <person name="Gomez Garrido J."/>
        </authorList>
    </citation>
    <scope>NUCLEOTIDE SEQUENCE</scope>
</reference>
<dbReference type="GO" id="GO:0008527">
    <property type="term" value="F:taste receptor activity"/>
    <property type="evidence" value="ECO:0007669"/>
    <property type="project" value="InterPro"/>
</dbReference>
<evidence type="ECO:0000256" key="8">
    <source>
        <dbReference type="SAM" id="Phobius"/>
    </source>
</evidence>
<evidence type="ECO:0000256" key="1">
    <source>
        <dbReference type="ARBA" id="ARBA00004651"/>
    </source>
</evidence>
<comment type="subcellular location">
    <subcellularLocation>
        <location evidence="1">Cell membrane</location>
        <topology evidence="1">Multi-pass membrane protein</topology>
    </subcellularLocation>
</comment>
<keyword evidence="3" id="KW-1003">Cell membrane</keyword>
<comment type="similarity">
    <text evidence="2">Belongs to the insect chemoreceptor superfamily. Gustatory receptor (GR) family. Gr5a subfamily.</text>
</comment>
<dbReference type="PANTHER" id="PTHR21421:SF29">
    <property type="entry name" value="GUSTATORY RECEPTOR 5A FOR TREHALOSE-RELATED"/>
    <property type="match status" value="1"/>
</dbReference>
<feature type="transmembrane region" description="Helical" evidence="8">
    <location>
        <begin position="20"/>
        <end position="40"/>
    </location>
</feature>
<evidence type="ECO:0000256" key="3">
    <source>
        <dbReference type="ARBA" id="ARBA00022475"/>
    </source>
</evidence>